<proteinExistence type="predicted"/>
<reference evidence="2" key="2">
    <citation type="submission" date="2025-08" db="UniProtKB">
        <authorList>
            <consortium name="RefSeq"/>
        </authorList>
    </citation>
    <scope>IDENTIFICATION</scope>
    <source>
        <tissue evidence="2">Leaf</tissue>
    </source>
</reference>
<gene>
    <name evidence="2" type="primary">LOC142164039</name>
</gene>
<sequence length="633" mass="72780">MVMDPYGKKFQQSIRRARGNKVITQEWRTKGPIHVATEPQNAKQIAHVEQQLEGNNMKIARQTGITRLHDPRGTNAQHNTIILVAAKEKQDDRETKVKEKNAQRIAKAIPAGWNVLTNYKDAINGRIWILWDTTNLIVNRIKYDAQMIHCQQLSLSIAVPWMITGDFNAVLYPNDRLSSNLVSYSEIQDFVACLQHTTLTELPWKGDYYRWSNKQHGVDRVSSRFDRVFGRVIFRFFNIWAEHDDFSQIISSILSSHIPKGNLKSVWARLQDLKPALKSLNSKEFRGITQKIEKARIELSDIQGIDGFNAVFFKKAWDIINIQIIDVVKEFFSTGKLYKAINCTIVTLVPKVMEELRFPDRFIIRIMECIKAINYTILVNEETIEPFNAAKGLRQGDPISHFLFAIVLEYLIRSLHGLKKEPNFQYHPKCRKLGITHMSFAEDLLLFAKGNLSSVATLYKCFSQFSEASCLHANLGKSSIYFGGVKQAVKLVKSVIFGMHAYWDQLFILHAKVLKMIEELCRSYIWSGTNTITKKSLVAWEKICTPKSTGGLNLINIPLCNKAAIAKTCWVLAHKQDKLWIRWINAYYIKHQQVQQMPIPQQASWMNTARPKAVFTMWLLLHGRLTTKDRLAS</sequence>
<evidence type="ECO:0000313" key="2">
    <source>
        <dbReference type="RefSeq" id="XP_075077303.1"/>
    </source>
</evidence>
<dbReference type="Proteomes" id="UP000790787">
    <property type="component" value="Chromosome 9"/>
</dbReference>
<evidence type="ECO:0000313" key="1">
    <source>
        <dbReference type="Proteomes" id="UP000790787"/>
    </source>
</evidence>
<protein>
    <submittedName>
        <fullName evidence="2">Uncharacterized protein LOC142164039</fullName>
    </submittedName>
</protein>
<reference evidence="1" key="1">
    <citation type="journal article" date="2014" name="Nat. Commun.">
        <title>The tobacco genome sequence and its comparison with those of tomato and potato.</title>
        <authorList>
            <person name="Sierro N."/>
            <person name="Battey J.N."/>
            <person name="Ouadi S."/>
            <person name="Bakaher N."/>
            <person name="Bovet L."/>
            <person name="Willig A."/>
            <person name="Goepfert S."/>
            <person name="Peitsch M.C."/>
            <person name="Ivanov N.V."/>
        </authorList>
    </citation>
    <scope>NUCLEOTIDE SEQUENCE [LARGE SCALE GENOMIC DNA]</scope>
</reference>
<dbReference type="RefSeq" id="XP_075077303.1">
    <property type="nucleotide sequence ID" value="XM_075221202.1"/>
</dbReference>
<organism evidence="1 2">
    <name type="scientific">Nicotiana tabacum</name>
    <name type="common">Common tobacco</name>
    <dbReference type="NCBI Taxonomy" id="4097"/>
    <lineage>
        <taxon>Eukaryota</taxon>
        <taxon>Viridiplantae</taxon>
        <taxon>Streptophyta</taxon>
        <taxon>Embryophyta</taxon>
        <taxon>Tracheophyta</taxon>
        <taxon>Spermatophyta</taxon>
        <taxon>Magnoliopsida</taxon>
        <taxon>eudicotyledons</taxon>
        <taxon>Gunneridae</taxon>
        <taxon>Pentapetalae</taxon>
        <taxon>asterids</taxon>
        <taxon>lamiids</taxon>
        <taxon>Solanales</taxon>
        <taxon>Solanaceae</taxon>
        <taxon>Nicotianoideae</taxon>
        <taxon>Nicotianeae</taxon>
        <taxon>Nicotiana</taxon>
    </lineage>
</organism>
<accession>A0AC58RX77</accession>
<name>A0AC58RX77_TOBAC</name>
<keyword evidence="1" id="KW-1185">Reference proteome</keyword>